<keyword evidence="2" id="KW-1003">Cell membrane</keyword>
<dbReference type="Proteomes" id="UP001149719">
    <property type="component" value="Unassembled WGS sequence"/>
</dbReference>
<evidence type="ECO:0000256" key="8">
    <source>
        <dbReference type="ARBA" id="ARBA00023136"/>
    </source>
</evidence>
<organism evidence="12 13">
    <name type="scientific">Marinomonas phaeophyticola</name>
    <dbReference type="NCBI Taxonomy" id="3004091"/>
    <lineage>
        <taxon>Bacteria</taxon>
        <taxon>Pseudomonadati</taxon>
        <taxon>Pseudomonadota</taxon>
        <taxon>Gammaproteobacteria</taxon>
        <taxon>Oceanospirillales</taxon>
        <taxon>Oceanospirillaceae</taxon>
        <taxon>Marinomonas</taxon>
    </lineage>
</organism>
<keyword evidence="6 12" id="KW-0067">ATP-binding</keyword>
<dbReference type="NCBIfam" id="TIGR02142">
    <property type="entry name" value="modC_ABC"/>
    <property type="match status" value="1"/>
</dbReference>
<comment type="caution">
    <text evidence="12">The sequence shown here is derived from an EMBL/GenBank/DDBJ whole genome shotgun (WGS) entry which is preliminary data.</text>
</comment>
<reference evidence="12" key="1">
    <citation type="submission" date="2022-12" db="EMBL/GenBank/DDBJ databases">
        <title>Marinomonas 15G1-11 sp. nov, isolated from marine algae.</title>
        <authorList>
            <person name="Butt M."/>
            <person name="Choi D.G."/>
            <person name="Kim J.M."/>
            <person name="Lee J.K."/>
            <person name="Baek J.H."/>
            <person name="Jeon C.O."/>
        </authorList>
    </citation>
    <scope>NUCLEOTIDE SEQUENCE</scope>
    <source>
        <strain evidence="12">15G1-11</strain>
    </source>
</reference>
<sequence length="369" mass="41190">MTTSTIKPAFIIQFDLTLAEHRFSIDLSLPTKGVIGVFGESGSGKTTLLRVISGLQPIKNGTIYFNHHFWQEQESTLPVYKRPIGYVFQEASLFPHLTIKGNLEFAKKRAWPSNNQAQTLNTDTIHRLLNMDALLHKWPSQLSGGERQRVAIARALMINPSLLLMDEPLSALDYDRKQEILSYLEKLKEELSIPIIYVSHSASELSRLADYLVIINKGSVHTHGEINQVLTQPHLPSCLQQDVGVILQTYVQQKSPSDALQAVSFSMNNVNTPLWVKHTNALIGEVLRVQIFAKDVSITLSKSIDTSITNILPAEILSIQEDADHMILITLKVENTQILAKITQRSCENLALQAGQMVWAQIKAIAVIA</sequence>
<name>A0ABT4JTW6_9GAMM</name>
<dbReference type="InterPro" id="IPR027417">
    <property type="entry name" value="P-loop_NTPase"/>
</dbReference>
<dbReference type="RefSeq" id="WP_269124611.1">
    <property type="nucleotide sequence ID" value="NZ_JAPUBN010000013.1"/>
</dbReference>
<evidence type="ECO:0000256" key="6">
    <source>
        <dbReference type="ARBA" id="ARBA00022840"/>
    </source>
</evidence>
<dbReference type="PROSITE" id="PS00211">
    <property type="entry name" value="ABC_TRANSPORTER_1"/>
    <property type="match status" value="1"/>
</dbReference>
<keyword evidence="1" id="KW-0813">Transport</keyword>
<evidence type="ECO:0000256" key="4">
    <source>
        <dbReference type="ARBA" id="ARBA00022519"/>
    </source>
</evidence>
<evidence type="ECO:0000256" key="7">
    <source>
        <dbReference type="ARBA" id="ARBA00022967"/>
    </source>
</evidence>
<dbReference type="PROSITE" id="PS50893">
    <property type="entry name" value="ABC_TRANSPORTER_2"/>
    <property type="match status" value="1"/>
</dbReference>
<dbReference type="Pfam" id="PF00005">
    <property type="entry name" value="ABC_tran"/>
    <property type="match status" value="1"/>
</dbReference>
<dbReference type="PANTHER" id="PTHR43514">
    <property type="entry name" value="ABC TRANSPORTER I FAMILY MEMBER 10"/>
    <property type="match status" value="1"/>
</dbReference>
<dbReference type="InterPro" id="IPR011868">
    <property type="entry name" value="ModC_ABC_ATP-bd"/>
</dbReference>
<evidence type="ECO:0000256" key="2">
    <source>
        <dbReference type="ARBA" id="ARBA00022475"/>
    </source>
</evidence>
<evidence type="ECO:0000313" key="12">
    <source>
        <dbReference type="EMBL" id="MCZ2721661.1"/>
    </source>
</evidence>
<dbReference type="SMART" id="SM00382">
    <property type="entry name" value="AAA"/>
    <property type="match status" value="1"/>
</dbReference>
<evidence type="ECO:0000313" key="13">
    <source>
        <dbReference type="Proteomes" id="UP001149719"/>
    </source>
</evidence>
<evidence type="ECO:0000256" key="3">
    <source>
        <dbReference type="ARBA" id="ARBA00022505"/>
    </source>
</evidence>
<protein>
    <submittedName>
        <fullName evidence="12">Molybdenum ABC transporter ATP-binding protein</fullName>
    </submittedName>
</protein>
<keyword evidence="3 9" id="KW-0500">Molybdenum</keyword>
<dbReference type="Pfam" id="PF03459">
    <property type="entry name" value="TOBE"/>
    <property type="match status" value="1"/>
</dbReference>
<keyword evidence="5" id="KW-0547">Nucleotide-binding</keyword>
<evidence type="ECO:0000259" key="10">
    <source>
        <dbReference type="PROSITE" id="PS50893"/>
    </source>
</evidence>
<dbReference type="PROSITE" id="PS51866">
    <property type="entry name" value="MOP"/>
    <property type="match status" value="1"/>
</dbReference>
<evidence type="ECO:0000256" key="9">
    <source>
        <dbReference type="PROSITE-ProRule" id="PRU01213"/>
    </source>
</evidence>
<dbReference type="SUPFAM" id="SSF52540">
    <property type="entry name" value="P-loop containing nucleoside triphosphate hydrolases"/>
    <property type="match status" value="1"/>
</dbReference>
<feature type="domain" description="Mop" evidence="11">
    <location>
        <begin position="305"/>
        <end position="369"/>
    </location>
</feature>
<feature type="domain" description="ABC transporter" evidence="10">
    <location>
        <begin position="6"/>
        <end position="242"/>
    </location>
</feature>
<dbReference type="EMBL" id="JAPUBN010000013">
    <property type="protein sequence ID" value="MCZ2721661.1"/>
    <property type="molecule type" value="Genomic_DNA"/>
</dbReference>
<evidence type="ECO:0000256" key="1">
    <source>
        <dbReference type="ARBA" id="ARBA00022448"/>
    </source>
</evidence>
<dbReference type="InterPro" id="IPR003593">
    <property type="entry name" value="AAA+_ATPase"/>
</dbReference>
<proteinExistence type="predicted"/>
<dbReference type="InterPro" id="IPR050334">
    <property type="entry name" value="Molybdenum_import_ModC"/>
</dbReference>
<dbReference type="Gene3D" id="3.40.50.300">
    <property type="entry name" value="P-loop containing nucleotide triphosphate hydrolases"/>
    <property type="match status" value="1"/>
</dbReference>
<dbReference type="InterPro" id="IPR004606">
    <property type="entry name" value="Mop_domain"/>
</dbReference>
<dbReference type="GO" id="GO:0005524">
    <property type="term" value="F:ATP binding"/>
    <property type="evidence" value="ECO:0007669"/>
    <property type="project" value="UniProtKB-KW"/>
</dbReference>
<gene>
    <name evidence="12" type="primary">modC</name>
    <name evidence="12" type="ORF">O1D97_08330</name>
</gene>
<keyword evidence="13" id="KW-1185">Reference proteome</keyword>
<dbReference type="Gene3D" id="2.40.50.100">
    <property type="match status" value="1"/>
</dbReference>
<dbReference type="InterPro" id="IPR003439">
    <property type="entry name" value="ABC_transporter-like_ATP-bd"/>
</dbReference>
<accession>A0ABT4JTW6</accession>
<dbReference type="InterPro" id="IPR008995">
    <property type="entry name" value="Mo/tungstate-bd_C_term_dom"/>
</dbReference>
<evidence type="ECO:0000259" key="11">
    <source>
        <dbReference type="PROSITE" id="PS51866"/>
    </source>
</evidence>
<dbReference type="PANTHER" id="PTHR43514:SF10">
    <property type="entry name" value="MOLYBDENUM IMPORT ATP-BINDING PROTEIN MODC 2"/>
    <property type="match status" value="1"/>
</dbReference>
<dbReference type="InterPro" id="IPR017871">
    <property type="entry name" value="ABC_transporter-like_CS"/>
</dbReference>
<dbReference type="InterPro" id="IPR005116">
    <property type="entry name" value="Transp-assoc_OB_typ1"/>
</dbReference>
<dbReference type="SUPFAM" id="SSF50331">
    <property type="entry name" value="MOP-like"/>
    <property type="match status" value="1"/>
</dbReference>
<keyword evidence="7" id="KW-1278">Translocase</keyword>
<evidence type="ECO:0000256" key="5">
    <source>
        <dbReference type="ARBA" id="ARBA00022741"/>
    </source>
</evidence>
<keyword evidence="8" id="KW-0472">Membrane</keyword>
<keyword evidence="4" id="KW-0997">Cell inner membrane</keyword>